<dbReference type="AlphaFoldDB" id="A0A6B0YN04"/>
<protein>
    <recommendedName>
        <fullName evidence="2">Apea-like HEPN domain-containing protein</fullName>
    </recommendedName>
</protein>
<reference evidence="1" key="1">
    <citation type="submission" date="2019-09" db="EMBL/GenBank/DDBJ databases">
        <title>Characterisation of the sponge microbiome using genome-centric metagenomics.</title>
        <authorList>
            <person name="Engelberts J.P."/>
            <person name="Robbins S.J."/>
            <person name="De Goeij J.M."/>
            <person name="Aranda M."/>
            <person name="Bell S.C."/>
            <person name="Webster N.S."/>
        </authorList>
    </citation>
    <scope>NUCLEOTIDE SEQUENCE</scope>
    <source>
        <strain evidence="1">SB0664_bin_27</strain>
    </source>
</reference>
<gene>
    <name evidence="1" type="ORF">F4Y42_03050</name>
</gene>
<proteinExistence type="predicted"/>
<evidence type="ECO:0008006" key="2">
    <source>
        <dbReference type="Google" id="ProtNLM"/>
    </source>
</evidence>
<evidence type="ECO:0000313" key="1">
    <source>
        <dbReference type="EMBL" id="MXY92406.1"/>
    </source>
</evidence>
<dbReference type="EMBL" id="VXRG01000029">
    <property type="protein sequence ID" value="MXY92406.1"/>
    <property type="molecule type" value="Genomic_DNA"/>
</dbReference>
<sequence length="386" mass="43427">MELKELDAPYSYKNWKEFESRKPSLRIEEYPLFSDAHLTDTFTEDCGPYQFLHLVGQLAECGVARPKFILRFSRHIEVDITAEDMKKRRDGIYHGGNPVDEIAALASLAMGVRLKAGGPTREFRLGEEGDPLGTPMGLGFARDPVIPMGNSNMILPNSCGPYMHRNISKTLKPFATLPRISNSDAAALVRAARLYQDALWIVESEPSLAWLMLVSAMETAASHWRNSSSDPYSIVKELDPDLYKIAKGAGDPDSADKVICKAAKTLKSTKKFLDFSMKFRPPPPPERPEYEWAQHSWKCKNFRATVRKIYDHRSTALHDGRPFPAPMCQPPTIYSRNDLPEVPLGSGSSSGFSTWRIEDTPILLHTYEYIVRGSLLKWWDSMVSAA</sequence>
<comment type="caution">
    <text evidence="1">The sequence shown here is derived from an EMBL/GenBank/DDBJ whole genome shotgun (WGS) entry which is preliminary data.</text>
</comment>
<name>A0A6B0YN04_9CHLR</name>
<accession>A0A6B0YN04</accession>
<organism evidence="1">
    <name type="scientific">Caldilineaceae bacterium SB0664_bin_27</name>
    <dbReference type="NCBI Taxonomy" id="2605260"/>
    <lineage>
        <taxon>Bacteria</taxon>
        <taxon>Bacillati</taxon>
        <taxon>Chloroflexota</taxon>
        <taxon>Caldilineae</taxon>
        <taxon>Caldilineales</taxon>
        <taxon>Caldilineaceae</taxon>
    </lineage>
</organism>